<dbReference type="InterPro" id="IPR001610">
    <property type="entry name" value="PAC"/>
</dbReference>
<dbReference type="KEGG" id="tzo:THMIRHAT_23440"/>
<dbReference type="SUPFAM" id="SSF58104">
    <property type="entry name" value="Methyl-accepting chemotaxis protein (MCP) signaling domain"/>
    <property type="match status" value="1"/>
</dbReference>
<evidence type="ECO:0000259" key="8">
    <source>
        <dbReference type="PROSITE" id="PS50112"/>
    </source>
</evidence>
<gene>
    <name evidence="10" type="primary">mcpA</name>
    <name evidence="10" type="ORF">THMIRHAT_23440</name>
</gene>
<evidence type="ECO:0000256" key="4">
    <source>
        <dbReference type="ARBA" id="ARBA00029447"/>
    </source>
</evidence>
<sequence length="625" mass="67902">MFCTSYKNQLNQQSQALAESKAMLEALNKTSAIIEFDLSGHILNANPNFLNTVGYSLSEIQGKHHRIFMLDKDANQPEYAQFWQTLSRGQALSQRFRRKQKNGDVIWLEASYNPVFDASGKPYKVVKFATNITEQVKAEIEAKAQIAAIHKVMAVIEFDSQGNILTANDNFCKTMGYSLAELQGQHHRIFAKPEFAQSSDYQNFWAQLRSGQAFSGTYQRFGKNGREVWLEASYNPIKDCDGKVCKIIKYATDIGSNANSQLLERVIKDASKVILAIQEGDLTASMQVHTDAKNPSMYDKNIVQLVNAIQAMSSKLKSVIGIAVQASVSVSSSSAEVKLSAHQLSGSMQAQAAALENTSTSMRQMNEVIQANTANAQSASQVAQDVQGKSRQGAQVMGQTLDAMNQIQESSRKIADIVTLIDGIAFQTNLLALNAAVEAARAGDHGRGFAVVAGEVRSLAQKSAEAAKDIKKLIDETVERVNQGSRLASQSGEVLQTITEAIGSVTSKVTEIATASLEQAQGIQQVNGSIAQIEQVSQQNAALVEETSAAAESMSEQAQILQEDMAFFKTGQAMPTISRPKVSANVSTKAALPKPVLASKTPQKQPGLVKNPPKIVKKDDEWDDF</sequence>
<evidence type="ECO:0000256" key="2">
    <source>
        <dbReference type="ARBA" id="ARBA00022481"/>
    </source>
</evidence>
<keyword evidence="2" id="KW-0488">Methylation</keyword>
<evidence type="ECO:0000256" key="5">
    <source>
        <dbReference type="PROSITE-ProRule" id="PRU00284"/>
    </source>
</evidence>
<dbReference type="GO" id="GO:0006935">
    <property type="term" value="P:chemotaxis"/>
    <property type="evidence" value="ECO:0007669"/>
    <property type="project" value="InterPro"/>
</dbReference>
<dbReference type="InterPro" id="IPR004089">
    <property type="entry name" value="MCPsignal_dom"/>
</dbReference>
<dbReference type="Gene3D" id="1.10.287.950">
    <property type="entry name" value="Methyl-accepting chemotaxis protein"/>
    <property type="match status" value="1"/>
</dbReference>
<dbReference type="InterPro" id="IPR035965">
    <property type="entry name" value="PAS-like_dom_sf"/>
</dbReference>
<evidence type="ECO:0000313" key="10">
    <source>
        <dbReference type="EMBL" id="BBP44598.1"/>
    </source>
</evidence>
<comment type="similarity">
    <text evidence="4">Belongs to the methyl-accepting chemotaxis (MCP) protein family.</text>
</comment>
<evidence type="ECO:0000256" key="6">
    <source>
        <dbReference type="SAM" id="MobiDB-lite"/>
    </source>
</evidence>
<feature type="region of interest" description="Disordered" evidence="6">
    <location>
        <begin position="594"/>
        <end position="625"/>
    </location>
</feature>
<organism evidence="10 11">
    <name type="scientific">Thiosulfativibrio zosterae</name>
    <dbReference type="NCBI Taxonomy" id="2675053"/>
    <lineage>
        <taxon>Bacteria</taxon>
        <taxon>Pseudomonadati</taxon>
        <taxon>Pseudomonadota</taxon>
        <taxon>Gammaproteobacteria</taxon>
        <taxon>Thiotrichales</taxon>
        <taxon>Piscirickettsiaceae</taxon>
        <taxon>Thiosulfativibrio</taxon>
    </lineage>
</organism>
<dbReference type="PROSITE" id="PS50112">
    <property type="entry name" value="PAS"/>
    <property type="match status" value="2"/>
</dbReference>
<dbReference type="PRINTS" id="PR00260">
    <property type="entry name" value="CHEMTRNSDUCR"/>
</dbReference>
<dbReference type="SMART" id="SM00283">
    <property type="entry name" value="MA"/>
    <property type="match status" value="1"/>
</dbReference>
<dbReference type="NCBIfam" id="TIGR00229">
    <property type="entry name" value="sensory_box"/>
    <property type="match status" value="2"/>
</dbReference>
<dbReference type="SUPFAM" id="SSF55785">
    <property type="entry name" value="PYP-like sensor domain (PAS domain)"/>
    <property type="match status" value="2"/>
</dbReference>
<dbReference type="GO" id="GO:0007165">
    <property type="term" value="P:signal transduction"/>
    <property type="evidence" value="ECO:0007669"/>
    <property type="project" value="UniProtKB-KW"/>
</dbReference>
<dbReference type="PROSITE" id="PS50111">
    <property type="entry name" value="CHEMOTAXIS_TRANSDUC_2"/>
    <property type="match status" value="1"/>
</dbReference>
<dbReference type="InterPro" id="IPR013655">
    <property type="entry name" value="PAS_fold_3"/>
</dbReference>
<dbReference type="SMART" id="SM00086">
    <property type="entry name" value="PAC"/>
    <property type="match status" value="2"/>
</dbReference>
<dbReference type="PANTHER" id="PTHR43531">
    <property type="entry name" value="PROTEIN ICFG"/>
    <property type="match status" value="1"/>
</dbReference>
<dbReference type="InterPro" id="IPR000700">
    <property type="entry name" value="PAS-assoc_C"/>
</dbReference>
<dbReference type="GO" id="GO:0005886">
    <property type="term" value="C:plasma membrane"/>
    <property type="evidence" value="ECO:0007669"/>
    <property type="project" value="TreeGrafter"/>
</dbReference>
<feature type="domain" description="PAS" evidence="8">
    <location>
        <begin position="16"/>
        <end position="63"/>
    </location>
</feature>
<evidence type="ECO:0000256" key="1">
    <source>
        <dbReference type="ARBA" id="ARBA00004370"/>
    </source>
</evidence>
<proteinExistence type="inferred from homology"/>
<evidence type="ECO:0000313" key="11">
    <source>
        <dbReference type="Proteomes" id="UP000501466"/>
    </source>
</evidence>
<dbReference type="GO" id="GO:0004888">
    <property type="term" value="F:transmembrane signaling receptor activity"/>
    <property type="evidence" value="ECO:0007669"/>
    <property type="project" value="InterPro"/>
</dbReference>
<dbReference type="FunFam" id="1.10.287.950:FF:000001">
    <property type="entry name" value="Methyl-accepting chemotaxis sensory transducer"/>
    <property type="match status" value="1"/>
</dbReference>
<reference evidence="11" key="1">
    <citation type="submission" date="2019-11" db="EMBL/GenBank/DDBJ databases">
        <title>Isolation and characterization of two novel species in the genus Thiomicrorhabdus.</title>
        <authorList>
            <person name="Mochizuki J."/>
            <person name="Kojima H."/>
            <person name="Fukui M."/>
        </authorList>
    </citation>
    <scope>NUCLEOTIDE SEQUENCE [LARGE SCALE GENOMIC DNA]</scope>
    <source>
        <strain evidence="11">AkT22</strain>
    </source>
</reference>
<dbReference type="Gene3D" id="3.30.450.20">
    <property type="entry name" value="PAS domain"/>
    <property type="match status" value="2"/>
</dbReference>
<dbReference type="PROSITE" id="PS50113">
    <property type="entry name" value="PAC"/>
    <property type="match status" value="1"/>
</dbReference>
<dbReference type="InterPro" id="IPR051310">
    <property type="entry name" value="MCP_chemotaxis"/>
</dbReference>
<dbReference type="CDD" id="cd00130">
    <property type="entry name" value="PAS"/>
    <property type="match status" value="2"/>
</dbReference>
<feature type="compositionally biased region" description="Basic and acidic residues" evidence="6">
    <location>
        <begin position="616"/>
        <end position="625"/>
    </location>
</feature>
<dbReference type="InterPro" id="IPR004090">
    <property type="entry name" value="Chemotax_Me-accpt_rcpt"/>
</dbReference>
<evidence type="ECO:0000259" key="7">
    <source>
        <dbReference type="PROSITE" id="PS50111"/>
    </source>
</evidence>
<dbReference type="CDD" id="cd11386">
    <property type="entry name" value="MCP_signal"/>
    <property type="match status" value="1"/>
</dbReference>
<dbReference type="EMBL" id="AP021888">
    <property type="protein sequence ID" value="BBP44598.1"/>
    <property type="molecule type" value="Genomic_DNA"/>
</dbReference>
<evidence type="ECO:0000256" key="3">
    <source>
        <dbReference type="ARBA" id="ARBA00023224"/>
    </source>
</evidence>
<keyword evidence="3 5" id="KW-0807">Transducer</keyword>
<name>A0A6F8PRE4_9GAMM</name>
<dbReference type="Pfam" id="PF08447">
    <property type="entry name" value="PAS_3"/>
    <property type="match status" value="2"/>
</dbReference>
<protein>
    <submittedName>
        <fullName evidence="10">Methyl-accepting chemotaxis protein</fullName>
    </submittedName>
</protein>
<evidence type="ECO:0000259" key="9">
    <source>
        <dbReference type="PROSITE" id="PS50113"/>
    </source>
</evidence>
<comment type="subcellular location">
    <subcellularLocation>
        <location evidence="1">Membrane</location>
    </subcellularLocation>
</comment>
<dbReference type="Pfam" id="PF00015">
    <property type="entry name" value="MCPsignal"/>
    <property type="match status" value="1"/>
</dbReference>
<dbReference type="AlphaFoldDB" id="A0A6F8PRE4"/>
<dbReference type="PANTHER" id="PTHR43531:SF14">
    <property type="entry name" value="METHYL-ACCEPTING CHEMOTAXIS PROTEIN I-RELATED"/>
    <property type="match status" value="1"/>
</dbReference>
<keyword evidence="11" id="KW-1185">Reference proteome</keyword>
<dbReference type="Proteomes" id="UP000501466">
    <property type="component" value="Chromosome"/>
</dbReference>
<feature type="domain" description="Methyl-accepting transducer" evidence="7">
    <location>
        <begin position="326"/>
        <end position="555"/>
    </location>
</feature>
<feature type="domain" description="PAC" evidence="9">
    <location>
        <begin position="90"/>
        <end position="144"/>
    </location>
</feature>
<dbReference type="SMART" id="SM00091">
    <property type="entry name" value="PAS"/>
    <property type="match status" value="2"/>
</dbReference>
<dbReference type="InterPro" id="IPR000014">
    <property type="entry name" value="PAS"/>
</dbReference>
<accession>A0A6F8PRE4</accession>
<feature type="domain" description="PAS" evidence="8">
    <location>
        <begin position="155"/>
        <end position="185"/>
    </location>
</feature>
<dbReference type="RefSeq" id="WP_173292307.1">
    <property type="nucleotide sequence ID" value="NZ_AP021888.1"/>
</dbReference>